<dbReference type="STRING" id="81858.BST23_01005"/>
<sequence length="112" mass="12328">MAYDAELAARVRELIGEHAPAREQPMFGGLAFLVANRMAVVASNRGGLMVRIDPAESEQFLKTTGAQPMEMKGRTYRGWLHIDGEHVRTRRALKKWVAVGIDAAIARAAVAR</sequence>
<proteinExistence type="predicted"/>
<dbReference type="InterPro" id="IPR007076">
    <property type="entry name" value="TfoX_N"/>
</dbReference>
<dbReference type="EMBL" id="MVHP01000001">
    <property type="protein sequence ID" value="ORA69266.1"/>
    <property type="molecule type" value="Genomic_DNA"/>
</dbReference>
<dbReference type="RefSeq" id="WP_064889969.1">
    <property type="nucleotide sequence ID" value="NZ_JBCGVB010000003.1"/>
</dbReference>
<comment type="caution">
    <text evidence="2">The sequence shown here is derived from an EMBL/GenBank/DDBJ whole genome shotgun (WGS) entry which is preliminary data.</text>
</comment>
<dbReference type="OrthoDB" id="214902at2"/>
<protein>
    <submittedName>
        <fullName evidence="2">RNA methyltransferase</fullName>
    </submittedName>
</protein>
<organism evidence="2 3">
    <name type="scientific">Mycolicibacterium elephantis</name>
    <dbReference type="NCBI Taxonomy" id="81858"/>
    <lineage>
        <taxon>Bacteria</taxon>
        <taxon>Bacillati</taxon>
        <taxon>Actinomycetota</taxon>
        <taxon>Actinomycetes</taxon>
        <taxon>Mycobacteriales</taxon>
        <taxon>Mycobacteriaceae</taxon>
        <taxon>Mycolicibacterium</taxon>
    </lineage>
</organism>
<dbReference type="AlphaFoldDB" id="A0A1A0R1M4"/>
<dbReference type="SUPFAM" id="SSF159894">
    <property type="entry name" value="YgaC/TfoX-N like"/>
    <property type="match status" value="1"/>
</dbReference>
<dbReference type="Proteomes" id="UP000192772">
    <property type="component" value="Unassembled WGS sequence"/>
</dbReference>
<feature type="domain" description="TfoX N-terminal" evidence="1">
    <location>
        <begin position="14"/>
        <end position="104"/>
    </location>
</feature>
<accession>A0A1A0R1M4</accession>
<keyword evidence="2" id="KW-0808">Transferase</keyword>
<evidence type="ECO:0000313" key="3">
    <source>
        <dbReference type="Proteomes" id="UP000192772"/>
    </source>
</evidence>
<dbReference type="Gene3D" id="3.30.1460.30">
    <property type="entry name" value="YgaC/TfoX-N like chaperone"/>
    <property type="match status" value="1"/>
</dbReference>
<accession>A0A1X0DA17</accession>
<gene>
    <name evidence="2" type="ORF">BST23_01005</name>
</gene>
<dbReference type="Pfam" id="PF04993">
    <property type="entry name" value="TfoX_N"/>
    <property type="match status" value="1"/>
</dbReference>
<reference evidence="2 3" key="1">
    <citation type="submission" date="2017-02" db="EMBL/GenBank/DDBJ databases">
        <title>The new phylogeny of genus Mycobacterium.</title>
        <authorList>
            <person name="Tortoli E."/>
            <person name="Trovato A."/>
            <person name="Cirillo D.M."/>
        </authorList>
    </citation>
    <scope>NUCLEOTIDE SEQUENCE [LARGE SCALE GENOMIC DNA]</scope>
    <source>
        <strain evidence="2 3">FI-09383</strain>
    </source>
</reference>
<evidence type="ECO:0000259" key="1">
    <source>
        <dbReference type="Pfam" id="PF04993"/>
    </source>
</evidence>
<evidence type="ECO:0000313" key="2">
    <source>
        <dbReference type="EMBL" id="ORA69266.1"/>
    </source>
</evidence>
<dbReference type="GO" id="GO:0008168">
    <property type="term" value="F:methyltransferase activity"/>
    <property type="evidence" value="ECO:0007669"/>
    <property type="project" value="UniProtKB-KW"/>
</dbReference>
<keyword evidence="2" id="KW-0489">Methyltransferase</keyword>
<dbReference type="GO" id="GO:0032259">
    <property type="term" value="P:methylation"/>
    <property type="evidence" value="ECO:0007669"/>
    <property type="project" value="UniProtKB-KW"/>
</dbReference>
<name>A0A1A0R1M4_9MYCO</name>